<protein>
    <submittedName>
        <fullName evidence="4">Potassium channel family protein</fullName>
    </submittedName>
</protein>
<sequence length="303" mass="32765">MIWLATPAGAVLVLFILRDVFHTLWHPTRHGGLSRLVMISLWWLSGRLRGRRRAAGLVGPLGMVTVVATWALTVATGCALIYWPHMPEQFSYAAGLVPSEHAGPLDALYISLVTLATLGLGDIAPASGWLRVLAPTEALVGFVLLSATVAWILGIYPALARRRALALRLSHVRRSRADAGALDSDGGAALLDGLASALSTITVDFMQYAESYYFHDGDENTSLPRQLRYAVGLADQATGARHPDVRLSASVLRRALEDLATVLDDRFLRTGEGPERVFAAYADDHGQPQGPDGPPRDSRSRRS</sequence>
<feature type="transmembrane region" description="Helical" evidence="2">
    <location>
        <begin position="57"/>
        <end position="83"/>
    </location>
</feature>
<dbReference type="Pfam" id="PF07885">
    <property type="entry name" value="Ion_trans_2"/>
    <property type="match status" value="1"/>
</dbReference>
<comment type="caution">
    <text evidence="4">The sequence shown here is derived from an EMBL/GenBank/DDBJ whole genome shotgun (WGS) entry which is preliminary data.</text>
</comment>
<feature type="transmembrane region" description="Helical" evidence="2">
    <location>
        <begin position="28"/>
        <end position="45"/>
    </location>
</feature>
<feature type="compositionally biased region" description="Basic and acidic residues" evidence="1">
    <location>
        <begin position="294"/>
        <end position="303"/>
    </location>
</feature>
<evidence type="ECO:0000259" key="3">
    <source>
        <dbReference type="Pfam" id="PF07885"/>
    </source>
</evidence>
<feature type="transmembrane region" description="Helical" evidence="2">
    <location>
        <begin position="138"/>
        <end position="159"/>
    </location>
</feature>
<keyword evidence="2" id="KW-0812">Transmembrane</keyword>
<keyword evidence="4" id="KW-0407">Ion channel</keyword>
<accession>A0ABV3C5V0</accession>
<dbReference type="Gene3D" id="1.10.287.70">
    <property type="match status" value="1"/>
</dbReference>
<dbReference type="EMBL" id="JBEZAE010000003">
    <property type="protein sequence ID" value="MEU7069893.1"/>
    <property type="molecule type" value="Genomic_DNA"/>
</dbReference>
<keyword evidence="4" id="KW-0813">Transport</keyword>
<dbReference type="GO" id="GO:0034220">
    <property type="term" value="P:monoatomic ion transmembrane transport"/>
    <property type="evidence" value="ECO:0007669"/>
    <property type="project" value="UniProtKB-KW"/>
</dbReference>
<gene>
    <name evidence="4" type="ORF">AB0A88_07045</name>
</gene>
<feature type="domain" description="Potassium channel" evidence="3">
    <location>
        <begin position="99"/>
        <end position="150"/>
    </location>
</feature>
<organism evidence="4 5">
    <name type="scientific">Streptomyces narbonensis</name>
    <dbReference type="NCBI Taxonomy" id="67333"/>
    <lineage>
        <taxon>Bacteria</taxon>
        <taxon>Bacillati</taxon>
        <taxon>Actinomycetota</taxon>
        <taxon>Actinomycetes</taxon>
        <taxon>Kitasatosporales</taxon>
        <taxon>Streptomycetaceae</taxon>
        <taxon>Streptomyces</taxon>
    </lineage>
</organism>
<reference evidence="4 5" key="1">
    <citation type="submission" date="2024-06" db="EMBL/GenBank/DDBJ databases">
        <title>The Natural Products Discovery Center: Release of the First 8490 Sequenced Strains for Exploring Actinobacteria Biosynthetic Diversity.</title>
        <authorList>
            <person name="Kalkreuter E."/>
            <person name="Kautsar S.A."/>
            <person name="Yang D."/>
            <person name="Bader C.D."/>
            <person name="Teijaro C.N."/>
            <person name="Fluegel L."/>
            <person name="Davis C.M."/>
            <person name="Simpson J.R."/>
            <person name="Lauterbach L."/>
            <person name="Steele A.D."/>
            <person name="Gui C."/>
            <person name="Meng S."/>
            <person name="Li G."/>
            <person name="Viehrig K."/>
            <person name="Ye F."/>
            <person name="Su P."/>
            <person name="Kiefer A.F."/>
            <person name="Nichols A."/>
            <person name="Cepeda A.J."/>
            <person name="Yan W."/>
            <person name="Fan B."/>
            <person name="Jiang Y."/>
            <person name="Adhikari A."/>
            <person name="Zheng C.-J."/>
            <person name="Schuster L."/>
            <person name="Cowan T.M."/>
            <person name="Smanski M.J."/>
            <person name="Chevrette M.G."/>
            <person name="De Carvalho L.P.S."/>
            <person name="Shen B."/>
        </authorList>
    </citation>
    <scope>NUCLEOTIDE SEQUENCE [LARGE SCALE GENOMIC DNA]</scope>
    <source>
        <strain evidence="4 5">NPDC045974</strain>
    </source>
</reference>
<dbReference type="Proteomes" id="UP001551329">
    <property type="component" value="Unassembled WGS sequence"/>
</dbReference>
<keyword evidence="2" id="KW-0472">Membrane</keyword>
<evidence type="ECO:0000313" key="4">
    <source>
        <dbReference type="EMBL" id="MEU7069893.1"/>
    </source>
</evidence>
<dbReference type="InterPro" id="IPR013099">
    <property type="entry name" value="K_chnl_dom"/>
</dbReference>
<evidence type="ECO:0000256" key="1">
    <source>
        <dbReference type="SAM" id="MobiDB-lite"/>
    </source>
</evidence>
<evidence type="ECO:0000256" key="2">
    <source>
        <dbReference type="SAM" id="Phobius"/>
    </source>
</evidence>
<keyword evidence="4" id="KW-0406">Ion transport</keyword>
<keyword evidence="5" id="KW-1185">Reference proteome</keyword>
<evidence type="ECO:0000313" key="5">
    <source>
        <dbReference type="Proteomes" id="UP001551329"/>
    </source>
</evidence>
<proteinExistence type="predicted"/>
<dbReference type="SUPFAM" id="SSF81324">
    <property type="entry name" value="Voltage-gated potassium channels"/>
    <property type="match status" value="1"/>
</dbReference>
<dbReference type="RefSeq" id="WP_358470266.1">
    <property type="nucleotide sequence ID" value="NZ_JBEZAE010000003.1"/>
</dbReference>
<keyword evidence="2" id="KW-1133">Transmembrane helix</keyword>
<name>A0ABV3C5V0_9ACTN</name>
<feature type="region of interest" description="Disordered" evidence="1">
    <location>
        <begin position="277"/>
        <end position="303"/>
    </location>
</feature>